<accession>A0AC34F3Y5</accession>
<sequence length="2476" mass="289686">MELLFLWRGSKKNCIKFQLGTELEDAEKFDDIVFFYYLNGKIFVRYLQAKYSRFHGTVMQYSDCVDDWNKARCNLKKCFISYRKIKQRKDVKRIYDLILCTNISVPAEMKKNSSNILTFLDVSNNLKDDIFYDSKTKKEWKKYQLQNISTCPELEKKLKACSNLNLLAIELAEYLFKDLNDPKLDLKNYWLSAYFNALLEENVISYGVYRFSSGSSNPKTPQQIQRNKDIDKLKIQYIAEMKNQKDETLLLEEIANVKFEKEFIDKLILRNGGSTDFKKIAEIMVQSDCTKAVPMFENLNNVLAFQKEHVFCDAFINGINMNENAKNFRKLLFDNCEILITKSLEKHEFYAKNAFTSLKPYNPPYGKLTMKKVANKLVHHIFYKKDISDVFESKCGFLENVFELTRSDTLKFTKEFVNDTNSTDFRRIFMDLYVKEKLKIQVIKFKQKFSKVPQLVQKFKAAYLLALKNEVIEDLKNRELFFNDAAAVLNKESAKNSSTSNKNMEEAAKELIDHIFDKQELNNVFLQSCNILGNIFEITGNDTVKFSKCFVENNDPNLQEFYNLFFELYTQKLLHSQTFIDKITENNATNVIKFDKTKFKELDGLMEALNGSVFIASEKRNKLRIRATFFTPNQNFPNKLTHEFKDLLKKQITDAEFEILKNFEIEYFNYPPYFDKLEENGNINDEIEEFRKLFFIVKTPNEMQLMEDVSIELGEKFNLLDSDMISHEFFHKILNWAKESEEILLTKNNATEIINNLKVTISEKLETGCTVEYCQKLEEYGIEYMNPLKELEKFLYSQKVKILHLTTDQMLLTAIKAAQTMKSINLYTQMDSYIFNPLTSLLRMENALENGKRQNHVSNTFGSTSNLIIIVEKETQNDIDLFCDKLKQILCNNSKKKIVIIGSKNSRLASTLRNFLESSQLKIIQDTTKFNDLTEASQSLIRRKTKIIFQGNSVSLNNLLSNNKSTAELINSETLQKMILEEKIIIGEPIKSFDENQKRYYHPRKFRLIEINPEVLKENALISNHIFAIEGTNVLGYLNTKNVYQNEIHDANDFNATSKPGQYIILDESKAKEDYEKLCKYCPEYFIHWLKLVENKLVWFYSYIPISKILPPEFTRYIIRESNYVDESFFYEYVKQNQVVIICDIAGMGKTTVLNSFSQTLHEKNIWKIRINLNQYTSTLMEIKKHTEKHKIIIDNTSKLYLNFDPEKKDCETLILKSLINYQKPDVTKLTFENKMFNHFFENKKMLFIFDGYDEINPDYGNEVTLLLQKLKTNEKNRIWITSRTHYKYMLEKCFNTFAYDLKPFDEKDQEIFLTKFWLNNWKIGKRNDMPNQDRLFVYIKQLLNEASTTIGNIIGIPLQTKMLAEIFQEKYDDNDNTWISCFEYVELAEVPKLINISTKIKNVFLLYEKFFEEKVYKYFLQAKGIVNLEKPYAKKFKRNIFAAEFYVHQIFGYLALIGQNFDEKLLTQNEKDTTFEWLQDFYEGVENIGVIQSFNSNSHPLFTHFTYAEYFAASFLVDKLVISPFHARNVFEIANEIFKKDVKVFMECFLYRLKQETGNGQLDDALNGKTALKFAVEHGFIYCITVFLNSEDFNDDFPYTDESETNILQYAAQSGSFETIISIISYILYLHCDSNITSFAHLYSYIFTSYDYNLITGNNNICLLIEDIKQAANKFVKTKTIKDAWDLTYDQYQNHRLKIFNVQKVMKNIEKLFPHLSFQSIINILKIFKPQINNTLDFSNLDEICLRNDINKTQKLHIFKLIIEDDENIHFNDAGKILRIIVKNDCRELLKEIFNDENFEVSNIIIESLFTTALEQNLLEIVKILMEKLKPNDSSNTVELICQALKNDSNVDIIKFLIEKTKVSLNTKTKNGETVLLTAIKYKCNLKKIKCLMENGADPNTKNEKNESPWTLAVEKADDKVIKYFLDNCENLDGSKNMTDTLEEYFDETKLFDVNRKKKEQIRLHCAITDRDNILCHFLLKKGSNVHLSDANGNSLLYLAWKNKMFDVVRLLLFYGATFNENDNDEKFLSDEQIQKYTNEEKQTLWHIKAKCMNVQKRMYSIEQSMFYFLQLINKSTINQKDINGNTALHLAVHNNNAEFTLNLLNHGASYNIINNNGKTPIDLIKENEEIIKSFDFIIKCFEAAKQNNFDFFHDEDYNNSSVKITDVQNEDGKTLLHYAVLEQNIKLIKLMIEMDANITAEDHEKRTPLYYAVKDKSHEVVKCLLNSNTYMADSGKTYKDINESTILISRIQQCMDHVFNEEIEEIIEVLKLIQCNEEFNIVVKTGTHLKKSVACLAAKNYKLAKYLLENGVIIQSLDLFPSFMSLNSKIEKAINLLKEITDILKSKEFDPDSIIKYCENSVKPSLCNLLFIEDESVADKIITNVRFKIDKTKNHTLDYDNIFIMYSYWFNGGTLLHLAAAVNQKKIVKWLIKKGADPNAKDHDGNNVYDVAKKNDSNDVLEILQPMQQRFRSV</sequence>
<evidence type="ECO:0000313" key="2">
    <source>
        <dbReference type="WBParaSite" id="ES5_v2.g11597.t1"/>
    </source>
</evidence>
<protein>
    <submittedName>
        <fullName evidence="2">NACHT domain-containing protein</fullName>
    </submittedName>
</protein>
<organism evidence="1 2">
    <name type="scientific">Panagrolaimus sp. ES5</name>
    <dbReference type="NCBI Taxonomy" id="591445"/>
    <lineage>
        <taxon>Eukaryota</taxon>
        <taxon>Metazoa</taxon>
        <taxon>Ecdysozoa</taxon>
        <taxon>Nematoda</taxon>
        <taxon>Chromadorea</taxon>
        <taxon>Rhabditida</taxon>
        <taxon>Tylenchina</taxon>
        <taxon>Panagrolaimomorpha</taxon>
        <taxon>Panagrolaimoidea</taxon>
        <taxon>Panagrolaimidae</taxon>
        <taxon>Panagrolaimus</taxon>
    </lineage>
</organism>
<name>A0AC34F3Y5_9BILA</name>
<evidence type="ECO:0000313" key="1">
    <source>
        <dbReference type="Proteomes" id="UP000887579"/>
    </source>
</evidence>
<proteinExistence type="predicted"/>
<dbReference type="Proteomes" id="UP000887579">
    <property type="component" value="Unplaced"/>
</dbReference>
<reference evidence="2" key="1">
    <citation type="submission" date="2022-11" db="UniProtKB">
        <authorList>
            <consortium name="WormBaseParasite"/>
        </authorList>
    </citation>
    <scope>IDENTIFICATION</scope>
</reference>
<dbReference type="WBParaSite" id="ES5_v2.g11597.t1">
    <property type="protein sequence ID" value="ES5_v2.g11597.t1"/>
    <property type="gene ID" value="ES5_v2.g11597"/>
</dbReference>